<feature type="transmembrane region" description="Helical" evidence="12">
    <location>
        <begin position="202"/>
        <end position="224"/>
    </location>
</feature>
<dbReference type="OrthoDB" id="907479at2759"/>
<keyword evidence="7" id="KW-0249">Electron transport</keyword>
<feature type="region of interest" description="Disordered" evidence="11">
    <location>
        <begin position="1"/>
        <end position="21"/>
    </location>
</feature>
<comment type="subcellular location">
    <subcellularLocation>
        <location evidence="2">Membrane</location>
        <topology evidence="2">Multi-pass membrane protein</topology>
    </subcellularLocation>
</comment>
<dbReference type="FunFam" id="1.20.120.1770:FF:000001">
    <property type="entry name" value="Cytochrome b reductase 1"/>
    <property type="match status" value="1"/>
</dbReference>
<evidence type="ECO:0000256" key="1">
    <source>
        <dbReference type="ARBA" id="ARBA00001970"/>
    </source>
</evidence>
<dbReference type="EMBL" id="OA882591">
    <property type="protein sequence ID" value="CAD7276107.1"/>
    <property type="molecule type" value="Genomic_DNA"/>
</dbReference>
<feature type="compositionally biased region" description="Polar residues" evidence="11">
    <location>
        <begin position="1"/>
        <end position="11"/>
    </location>
</feature>
<evidence type="ECO:0000256" key="11">
    <source>
        <dbReference type="SAM" id="MobiDB-lite"/>
    </source>
</evidence>
<evidence type="ECO:0000256" key="8">
    <source>
        <dbReference type="ARBA" id="ARBA00022989"/>
    </source>
</evidence>
<evidence type="ECO:0000313" key="15">
    <source>
        <dbReference type="Proteomes" id="UP000678499"/>
    </source>
</evidence>
<feature type="transmembrane region" description="Helical" evidence="12">
    <location>
        <begin position="107"/>
        <end position="128"/>
    </location>
</feature>
<evidence type="ECO:0000256" key="5">
    <source>
        <dbReference type="ARBA" id="ARBA00022692"/>
    </source>
</evidence>
<sequence length="334" mass="37721">MEMKTRTGSNNTEHRKTVEEDDDEWTGATRCGFGFLLLIAVTLIWGATVLVIFWAVYYRKGFAWQDDIKRQFNLHPVLMTAGFIFFMGQSLLVYRSFRCCKRVYNKLAHTVLHMLSIPCIVVGFIAVYDYHSLESPPIPHFYSLHSVKAIVQVYTTIWEHLISLRFTISPRFVVGFFSFLILLCCEGATGAFRAALVPIHGTMGLTTFMLAIATAVTGVTEKAIFGLNGKNDTAPYKDMPEEAIILNTFGVVLAGLAIVVPQILYREVYRYRRATHLLIANDRLSEYKDFTDEGIVMNTFGISIMALGIVVTVLLRHTPRNRTVSPDYSSGYLQ</sequence>
<feature type="transmembrane region" description="Helical" evidence="12">
    <location>
        <begin position="35"/>
        <end position="57"/>
    </location>
</feature>
<keyword evidence="6" id="KW-0479">Metal-binding</keyword>
<organism evidence="14">
    <name type="scientific">Notodromas monacha</name>
    <dbReference type="NCBI Taxonomy" id="399045"/>
    <lineage>
        <taxon>Eukaryota</taxon>
        <taxon>Metazoa</taxon>
        <taxon>Ecdysozoa</taxon>
        <taxon>Arthropoda</taxon>
        <taxon>Crustacea</taxon>
        <taxon>Oligostraca</taxon>
        <taxon>Ostracoda</taxon>
        <taxon>Podocopa</taxon>
        <taxon>Podocopida</taxon>
        <taxon>Cypridocopina</taxon>
        <taxon>Cypridoidea</taxon>
        <taxon>Cyprididae</taxon>
        <taxon>Notodromas</taxon>
    </lineage>
</organism>
<keyword evidence="4" id="KW-0349">Heme</keyword>
<dbReference type="PANTHER" id="PTHR10106:SF24">
    <property type="entry name" value="NO EXTENDED MEMORY, ISOFORM A"/>
    <property type="match status" value="1"/>
</dbReference>
<comment type="cofactor">
    <cofactor evidence="1">
        <name>heme b</name>
        <dbReference type="ChEBI" id="CHEBI:60344"/>
    </cofactor>
</comment>
<evidence type="ECO:0000256" key="3">
    <source>
        <dbReference type="ARBA" id="ARBA00022448"/>
    </source>
</evidence>
<dbReference type="Gene3D" id="1.20.120.1770">
    <property type="match status" value="1"/>
</dbReference>
<dbReference type="PANTHER" id="PTHR10106">
    <property type="entry name" value="CYTOCHROME B561-RELATED"/>
    <property type="match status" value="1"/>
</dbReference>
<dbReference type="PROSITE" id="PS50939">
    <property type="entry name" value="CYTOCHROME_B561"/>
    <property type="match status" value="1"/>
</dbReference>
<dbReference type="Pfam" id="PF03188">
    <property type="entry name" value="Cytochrom_B561"/>
    <property type="match status" value="1"/>
</dbReference>
<dbReference type="GO" id="GO:0016020">
    <property type="term" value="C:membrane"/>
    <property type="evidence" value="ECO:0007669"/>
    <property type="project" value="UniProtKB-SubCell"/>
</dbReference>
<feature type="transmembrane region" description="Helical" evidence="12">
    <location>
        <begin position="244"/>
        <end position="265"/>
    </location>
</feature>
<feature type="transmembrane region" description="Helical" evidence="12">
    <location>
        <begin position="77"/>
        <end position="95"/>
    </location>
</feature>
<dbReference type="AlphaFoldDB" id="A0A7R9GCM3"/>
<accession>A0A7R9GCM3</accession>
<dbReference type="GO" id="GO:0016491">
    <property type="term" value="F:oxidoreductase activity"/>
    <property type="evidence" value="ECO:0007669"/>
    <property type="project" value="InterPro"/>
</dbReference>
<keyword evidence="10 12" id="KW-0472">Membrane</keyword>
<evidence type="ECO:0000256" key="2">
    <source>
        <dbReference type="ARBA" id="ARBA00004141"/>
    </source>
</evidence>
<evidence type="ECO:0000259" key="13">
    <source>
        <dbReference type="PROSITE" id="PS50939"/>
    </source>
</evidence>
<dbReference type="GO" id="GO:0046872">
    <property type="term" value="F:metal ion binding"/>
    <property type="evidence" value="ECO:0007669"/>
    <property type="project" value="UniProtKB-KW"/>
</dbReference>
<gene>
    <name evidence="14" type="ORF">NMOB1V02_LOCUS3885</name>
</gene>
<dbReference type="InterPro" id="IPR006593">
    <property type="entry name" value="Cyt_b561/ferric_Rdtase_TM"/>
</dbReference>
<evidence type="ECO:0000256" key="9">
    <source>
        <dbReference type="ARBA" id="ARBA00023004"/>
    </source>
</evidence>
<keyword evidence="15" id="KW-1185">Reference proteome</keyword>
<dbReference type="InterPro" id="IPR043205">
    <property type="entry name" value="CYB561/CYBRD1-like"/>
</dbReference>
<keyword evidence="3" id="KW-0813">Transport</keyword>
<evidence type="ECO:0000256" key="4">
    <source>
        <dbReference type="ARBA" id="ARBA00022617"/>
    </source>
</evidence>
<reference evidence="14" key="1">
    <citation type="submission" date="2020-11" db="EMBL/GenBank/DDBJ databases">
        <authorList>
            <person name="Tran Van P."/>
        </authorList>
    </citation>
    <scope>NUCLEOTIDE SEQUENCE</scope>
</reference>
<evidence type="ECO:0000256" key="7">
    <source>
        <dbReference type="ARBA" id="ARBA00022982"/>
    </source>
</evidence>
<name>A0A7R9GCM3_9CRUS</name>
<keyword evidence="8 12" id="KW-1133">Transmembrane helix</keyword>
<evidence type="ECO:0000256" key="6">
    <source>
        <dbReference type="ARBA" id="ARBA00022723"/>
    </source>
</evidence>
<protein>
    <recommendedName>
        <fullName evidence="13">Cytochrome b561 domain-containing protein</fullName>
    </recommendedName>
</protein>
<feature type="domain" description="Cytochrome b561" evidence="13">
    <location>
        <begin position="39"/>
        <end position="265"/>
    </location>
</feature>
<evidence type="ECO:0000256" key="12">
    <source>
        <dbReference type="SAM" id="Phobius"/>
    </source>
</evidence>
<dbReference type="Proteomes" id="UP000678499">
    <property type="component" value="Unassembled WGS sequence"/>
</dbReference>
<evidence type="ECO:0000256" key="10">
    <source>
        <dbReference type="ARBA" id="ARBA00023136"/>
    </source>
</evidence>
<evidence type="ECO:0000313" key="14">
    <source>
        <dbReference type="EMBL" id="CAD7276107.1"/>
    </source>
</evidence>
<feature type="transmembrane region" description="Helical" evidence="12">
    <location>
        <begin position="295"/>
        <end position="315"/>
    </location>
</feature>
<keyword evidence="9" id="KW-0408">Iron</keyword>
<dbReference type="SMART" id="SM00665">
    <property type="entry name" value="B561"/>
    <property type="match status" value="1"/>
</dbReference>
<keyword evidence="5 12" id="KW-0812">Transmembrane</keyword>
<dbReference type="EMBL" id="CAJPEX010000554">
    <property type="protein sequence ID" value="CAG0916259.1"/>
    <property type="molecule type" value="Genomic_DNA"/>
</dbReference>
<proteinExistence type="predicted"/>